<dbReference type="AlphaFoldDB" id="A0AAV9VMW8"/>
<dbReference type="EMBL" id="JAVHNS010000001">
    <property type="protein sequence ID" value="KAK6363429.1"/>
    <property type="molecule type" value="Genomic_DNA"/>
</dbReference>
<comment type="caution">
    <text evidence="2">The sequence shown here is derived from an EMBL/GenBank/DDBJ whole genome shotgun (WGS) entry which is preliminary data.</text>
</comment>
<evidence type="ECO:0000256" key="1">
    <source>
        <dbReference type="SAM" id="MobiDB-lite"/>
    </source>
</evidence>
<evidence type="ECO:0000313" key="2">
    <source>
        <dbReference type="EMBL" id="KAK6363429.1"/>
    </source>
</evidence>
<feature type="region of interest" description="Disordered" evidence="1">
    <location>
        <begin position="1"/>
        <end position="26"/>
    </location>
</feature>
<organism evidence="2 3">
    <name type="scientific">Orbilia blumenaviensis</name>
    <dbReference type="NCBI Taxonomy" id="1796055"/>
    <lineage>
        <taxon>Eukaryota</taxon>
        <taxon>Fungi</taxon>
        <taxon>Dikarya</taxon>
        <taxon>Ascomycota</taxon>
        <taxon>Pezizomycotina</taxon>
        <taxon>Orbiliomycetes</taxon>
        <taxon>Orbiliales</taxon>
        <taxon>Orbiliaceae</taxon>
        <taxon>Orbilia</taxon>
    </lineage>
</organism>
<gene>
    <name evidence="2" type="ORF">TWF730_000860</name>
</gene>
<keyword evidence="3" id="KW-1185">Reference proteome</keyword>
<dbReference type="Proteomes" id="UP001373714">
    <property type="component" value="Unassembled WGS sequence"/>
</dbReference>
<feature type="compositionally biased region" description="Acidic residues" evidence="1">
    <location>
        <begin position="8"/>
        <end position="17"/>
    </location>
</feature>
<accession>A0AAV9VMW8</accession>
<protein>
    <submittedName>
        <fullName evidence="2">Uncharacterized protein</fullName>
    </submittedName>
</protein>
<reference evidence="2 3" key="1">
    <citation type="submission" date="2019-10" db="EMBL/GenBank/DDBJ databases">
        <authorList>
            <person name="Palmer J.M."/>
        </authorList>
    </citation>
    <scope>NUCLEOTIDE SEQUENCE [LARGE SCALE GENOMIC DNA]</scope>
    <source>
        <strain evidence="2 3">TWF730</strain>
    </source>
</reference>
<evidence type="ECO:0000313" key="3">
    <source>
        <dbReference type="Proteomes" id="UP001373714"/>
    </source>
</evidence>
<name>A0AAV9VMW8_9PEZI</name>
<sequence>MGEKEEAEKEEEEEEEEERKKKEGGWRWQRRWMEMEVRTGMGGRPDQAGPERGLAGVVVFSAWQIPQFGQPHNGGGDNDVI</sequence>
<proteinExistence type="predicted"/>